<evidence type="ECO:0000256" key="10">
    <source>
        <dbReference type="SAM" id="Coils"/>
    </source>
</evidence>
<evidence type="ECO:0000256" key="9">
    <source>
        <dbReference type="ARBA" id="ARBA00072088"/>
    </source>
</evidence>
<organism evidence="13 14">
    <name type="scientific">Penicillium egyptiacum</name>
    <dbReference type="NCBI Taxonomy" id="1303716"/>
    <lineage>
        <taxon>Eukaryota</taxon>
        <taxon>Fungi</taxon>
        <taxon>Dikarya</taxon>
        <taxon>Ascomycota</taxon>
        <taxon>Pezizomycotina</taxon>
        <taxon>Eurotiomycetes</taxon>
        <taxon>Eurotiomycetidae</taxon>
        <taxon>Eurotiales</taxon>
        <taxon>Aspergillaceae</taxon>
        <taxon>Penicillium</taxon>
    </lineage>
</organism>
<comment type="caution">
    <text evidence="13">The sequence shown here is derived from an EMBL/GenBank/DDBJ whole genome shotgun (WGS) entry which is preliminary data.</text>
</comment>
<dbReference type="GO" id="GO:0005096">
    <property type="term" value="F:GTPase activator activity"/>
    <property type="evidence" value="ECO:0007669"/>
    <property type="project" value="UniProtKB-KW"/>
</dbReference>
<evidence type="ECO:0000256" key="1">
    <source>
        <dbReference type="ARBA" id="ARBA00004496"/>
    </source>
</evidence>
<evidence type="ECO:0000256" key="11">
    <source>
        <dbReference type="SAM" id="MobiDB-lite"/>
    </source>
</evidence>
<feature type="compositionally biased region" description="Polar residues" evidence="11">
    <location>
        <begin position="335"/>
        <end position="351"/>
    </location>
</feature>
<feature type="compositionally biased region" description="Pro residues" evidence="11">
    <location>
        <begin position="238"/>
        <end position="249"/>
    </location>
</feature>
<evidence type="ECO:0000313" key="14">
    <source>
        <dbReference type="Proteomes" id="UP001154252"/>
    </source>
</evidence>
<keyword evidence="7 10" id="KW-0175">Coiled coil</keyword>
<dbReference type="FunFam" id="1.10.10.750:FF:000003">
    <property type="entry name" value="GTPase activating protein (Evi5)"/>
    <property type="match status" value="1"/>
</dbReference>
<dbReference type="GO" id="GO:0016192">
    <property type="term" value="P:vesicle-mediated transport"/>
    <property type="evidence" value="ECO:0007669"/>
    <property type="project" value="UniProtKB-KW"/>
</dbReference>
<feature type="compositionally biased region" description="Low complexity" evidence="11">
    <location>
        <begin position="470"/>
        <end position="494"/>
    </location>
</feature>
<keyword evidence="14" id="KW-1185">Reference proteome</keyword>
<feature type="compositionally biased region" description="Basic and acidic residues" evidence="11">
    <location>
        <begin position="316"/>
        <end position="334"/>
    </location>
</feature>
<evidence type="ECO:0000256" key="4">
    <source>
        <dbReference type="ARBA" id="ARBA00022490"/>
    </source>
</evidence>
<dbReference type="GO" id="GO:0015031">
    <property type="term" value="P:protein transport"/>
    <property type="evidence" value="ECO:0007669"/>
    <property type="project" value="UniProtKB-KW"/>
</dbReference>
<dbReference type="InterPro" id="IPR035969">
    <property type="entry name" value="Rab-GAP_TBC_sf"/>
</dbReference>
<keyword evidence="3" id="KW-0343">GTPase activation</keyword>
<feature type="region of interest" description="Disordered" evidence="11">
    <location>
        <begin position="1"/>
        <end position="387"/>
    </location>
</feature>
<dbReference type="SMART" id="SM00164">
    <property type="entry name" value="TBC"/>
    <property type="match status" value="1"/>
</dbReference>
<reference evidence="13" key="1">
    <citation type="submission" date="2021-07" db="EMBL/GenBank/DDBJ databases">
        <authorList>
            <person name="Branca A.L. A."/>
        </authorList>
    </citation>
    <scope>NUCLEOTIDE SEQUENCE</scope>
</reference>
<feature type="compositionally biased region" description="Polar residues" evidence="11">
    <location>
        <begin position="279"/>
        <end position="295"/>
    </location>
</feature>
<dbReference type="FunFam" id="1.10.472.80:FF:000044">
    <property type="entry name" value="GTPase-activating protein GYP5"/>
    <property type="match status" value="1"/>
</dbReference>
<dbReference type="Gene3D" id="1.10.8.270">
    <property type="entry name" value="putative rabgap domain of human tbc1 domain family member 14 like domains"/>
    <property type="match status" value="1"/>
</dbReference>
<feature type="domain" description="Rab-GAP TBC" evidence="12">
    <location>
        <begin position="421"/>
        <end position="675"/>
    </location>
</feature>
<keyword evidence="6" id="KW-0653">Protein transport</keyword>
<dbReference type="InterPro" id="IPR000195">
    <property type="entry name" value="Rab-GAP-TBC_dom"/>
</dbReference>
<feature type="coiled-coil region" evidence="10">
    <location>
        <begin position="825"/>
        <end position="895"/>
    </location>
</feature>
<dbReference type="Gene3D" id="1.10.10.750">
    <property type="entry name" value="Ypt/Rab-GAP domain of gyp1p, domain 1"/>
    <property type="match status" value="1"/>
</dbReference>
<evidence type="ECO:0000256" key="7">
    <source>
        <dbReference type="ARBA" id="ARBA00023054"/>
    </source>
</evidence>
<feature type="compositionally biased region" description="Polar residues" evidence="11">
    <location>
        <begin position="26"/>
        <end position="50"/>
    </location>
</feature>
<dbReference type="AlphaFoldDB" id="A0A9W4KGP6"/>
<dbReference type="PANTHER" id="PTHR47219">
    <property type="entry name" value="RAB GTPASE-ACTIVATING PROTEIN 1-LIKE"/>
    <property type="match status" value="1"/>
</dbReference>
<feature type="compositionally biased region" description="Basic and acidic residues" evidence="11">
    <location>
        <begin position="185"/>
        <end position="202"/>
    </location>
</feature>
<keyword evidence="5" id="KW-0931">ER-Golgi transport</keyword>
<feature type="region of interest" description="Disordered" evidence="11">
    <location>
        <begin position="456"/>
        <end position="515"/>
    </location>
</feature>
<feature type="compositionally biased region" description="Low complexity" evidence="11">
    <location>
        <begin position="163"/>
        <end position="177"/>
    </location>
</feature>
<evidence type="ECO:0000313" key="13">
    <source>
        <dbReference type="EMBL" id="CAG8904630.1"/>
    </source>
</evidence>
<dbReference type="OrthoDB" id="295078at2759"/>
<evidence type="ECO:0000256" key="8">
    <source>
        <dbReference type="ARBA" id="ARBA00061661"/>
    </source>
</evidence>
<evidence type="ECO:0000256" key="2">
    <source>
        <dbReference type="ARBA" id="ARBA00022448"/>
    </source>
</evidence>
<dbReference type="Pfam" id="PF23436">
    <property type="entry name" value="RabGap-TBC_2"/>
    <property type="match status" value="1"/>
</dbReference>
<dbReference type="SUPFAM" id="SSF47923">
    <property type="entry name" value="Ypt/Rab-GAP domain of gyp1p"/>
    <property type="match status" value="2"/>
</dbReference>
<protein>
    <recommendedName>
        <fullName evidence="9">GTPase-activating protein GYP5</fullName>
    </recommendedName>
</protein>
<dbReference type="PANTHER" id="PTHR47219:SF9">
    <property type="entry name" value="GTPASE ACTIVATING PROTEIN AND CENTROSOME-ASSOCIATED, ISOFORM B"/>
    <property type="match status" value="1"/>
</dbReference>
<dbReference type="Gene3D" id="1.10.472.80">
    <property type="entry name" value="Ypt/Rab-GAP domain of gyp1p, domain 3"/>
    <property type="match status" value="1"/>
</dbReference>
<evidence type="ECO:0000256" key="5">
    <source>
        <dbReference type="ARBA" id="ARBA00022892"/>
    </source>
</evidence>
<keyword evidence="4" id="KW-0963">Cytoplasm</keyword>
<gene>
    <name evidence="13" type="ORF">PEGY_LOCUS7875</name>
</gene>
<evidence type="ECO:0000256" key="6">
    <source>
        <dbReference type="ARBA" id="ARBA00022927"/>
    </source>
</evidence>
<accession>A0A9W4KGP6</accession>
<evidence type="ECO:0000259" key="12">
    <source>
        <dbReference type="PROSITE" id="PS50086"/>
    </source>
</evidence>
<evidence type="ECO:0000256" key="3">
    <source>
        <dbReference type="ARBA" id="ARBA00022468"/>
    </source>
</evidence>
<keyword evidence="2" id="KW-0813">Transport</keyword>
<dbReference type="EMBL" id="CAJVRC010000884">
    <property type="protein sequence ID" value="CAG8904630.1"/>
    <property type="molecule type" value="Genomic_DNA"/>
</dbReference>
<comment type="similarity">
    <text evidence="8">Belongs to the GYP5 family.</text>
</comment>
<name>A0A9W4KGP6_9EURO</name>
<dbReference type="GO" id="GO:0005737">
    <property type="term" value="C:cytoplasm"/>
    <property type="evidence" value="ECO:0007669"/>
    <property type="project" value="UniProtKB-SubCell"/>
</dbReference>
<dbReference type="InterPro" id="IPR050302">
    <property type="entry name" value="Rab_GAP_TBC_domain"/>
</dbReference>
<dbReference type="PROSITE" id="PS50086">
    <property type="entry name" value="TBC_RABGAP"/>
    <property type="match status" value="1"/>
</dbReference>
<sequence length="918" mass="101990">MADMSTSKHRPEYEGSFDDALETAEIQENNNLNVTIPKSTSTRSLTNSPPIGSHMSPESTEKPPFPSESQDEKKTESIEEQDNDGQGLDGQNDEQNKKKNKRKGKKQDEGTDTNDENKYDTNDEVNTATDEPTQGDKPEQGSEVTQAEVEKEENYAESPLQKSPLLTSHRLSTSSSLDEVNLMNSKEDEPTDKAQRSGDKTEPPPLPPKDGSGPPASAGLMGLSGALPSVPWAAPPVNKHPPIPQPAPPRKSSGPFAWFSRSSTSNTAKDIKSPPASASRRNTATSVSTLGSNLDQIARDGDDVSSVGSKKPRRNSLKDQFKMLRLREESHAQEADQTSLRSGQAISQSGASPPIIPEEGEEGILAASGGISPSTPVAPGRTGSVADASTPVDWEMWQHLVNNGPQALASSEELNTAIKQGIPQTIRGVIWQILADCQTAEMEDIYRDLVARGTAQEKDGRTTNGTETTSSRSSVRSHHSGSGSRSSSAAPSPSYEGDTDKLSKEHASNEADRLKKAKTDAVALQKLEKTIRRDLGARTSYAKYFVSQGSQEGLFGLCKAYALYDTGVGYAQGMNFIAMPLLFNMDEVDAFAMMVKLMNKYSLRDMFIQDMPGLHRSLYQFERLLEDLEPALYCHLRRRGVPPQLYATQWFLTLFAYRFPLQLVLRIYDLIFEEGLETTILKFGVAIMRRNADALLEMKDMSVLTTFLKERLFDAYIDKQPSTSSILESGFFGSSGASDKEIYRSDIMVQDACAIPLTPEMLATYTAEWEEKTRTEKEREVELEHLRHTVSTQGARVRLLEERAEASDKEHVQLASELVHVKVENEELCDLNDALELQVTELKKVVDKQPAEVEEKLRLEMERIMKRNIEVQNENRAMEESMSEMEKELVATKMKWAEISENHENLRQKWSDLRRALD</sequence>
<comment type="subcellular location">
    <subcellularLocation>
        <location evidence="1">Cytoplasm</location>
    </subcellularLocation>
</comment>
<feature type="compositionally biased region" description="Basic and acidic residues" evidence="11">
    <location>
        <begin position="498"/>
        <end position="515"/>
    </location>
</feature>
<dbReference type="GO" id="GO:0031267">
    <property type="term" value="F:small GTPase binding"/>
    <property type="evidence" value="ECO:0007669"/>
    <property type="project" value="TreeGrafter"/>
</dbReference>
<dbReference type="Proteomes" id="UP001154252">
    <property type="component" value="Unassembled WGS sequence"/>
</dbReference>
<proteinExistence type="inferred from homology"/>